<evidence type="ECO:0000313" key="2">
    <source>
        <dbReference type="Proteomes" id="UP000632222"/>
    </source>
</evidence>
<gene>
    <name evidence="1" type="ORF">GCM10008938_07640</name>
</gene>
<evidence type="ECO:0000313" key="1">
    <source>
        <dbReference type="EMBL" id="GGJ23937.1"/>
    </source>
</evidence>
<dbReference type="Proteomes" id="UP000632222">
    <property type="component" value="Unassembled WGS sequence"/>
</dbReference>
<reference evidence="2" key="1">
    <citation type="journal article" date="2019" name="Int. J. Syst. Evol. Microbiol.">
        <title>The Global Catalogue of Microorganisms (GCM) 10K type strain sequencing project: providing services to taxonomists for standard genome sequencing and annotation.</title>
        <authorList>
            <consortium name="The Broad Institute Genomics Platform"/>
            <consortium name="The Broad Institute Genome Sequencing Center for Infectious Disease"/>
            <person name="Wu L."/>
            <person name="Ma J."/>
        </authorList>
    </citation>
    <scope>NUCLEOTIDE SEQUENCE [LARGE SCALE GENOMIC DNA]</scope>
    <source>
        <strain evidence="2">JCM 14370</strain>
    </source>
</reference>
<organism evidence="1 2">
    <name type="scientific">Deinococcus roseus</name>
    <dbReference type="NCBI Taxonomy" id="392414"/>
    <lineage>
        <taxon>Bacteria</taxon>
        <taxon>Thermotogati</taxon>
        <taxon>Deinococcota</taxon>
        <taxon>Deinococci</taxon>
        <taxon>Deinococcales</taxon>
        <taxon>Deinococcaceae</taxon>
        <taxon>Deinococcus</taxon>
    </lineage>
</organism>
<dbReference type="EMBL" id="BMOD01000002">
    <property type="protein sequence ID" value="GGJ23937.1"/>
    <property type="molecule type" value="Genomic_DNA"/>
</dbReference>
<accession>A0ABQ2CV60</accession>
<dbReference type="RefSeq" id="WP_189000130.1">
    <property type="nucleotide sequence ID" value="NZ_BMOD01000002.1"/>
</dbReference>
<evidence type="ECO:0008006" key="3">
    <source>
        <dbReference type="Google" id="ProtNLM"/>
    </source>
</evidence>
<keyword evidence="2" id="KW-1185">Reference proteome</keyword>
<comment type="caution">
    <text evidence="1">The sequence shown here is derived from an EMBL/GenBank/DDBJ whole genome shotgun (WGS) entry which is preliminary data.</text>
</comment>
<proteinExistence type="predicted"/>
<protein>
    <recommendedName>
        <fullName evidence="3">SHOCT domain-containing protein</fullName>
    </recommendedName>
</protein>
<sequence length="149" mass="16912">MKHKVRRTCEHCQQAWTADLDFEAKLTREIVRGSPRASRADLFSLDLGQAIQQRIRAQVVDVALGDSMAAQELKLARTCPSCRTYLRYREVQLSEKDLAGLLNPVQAQPQAQVGVLAALSEFDRLLDLLANDQITPQEFTKRRQKIMSF</sequence>
<name>A0ABQ2CV60_9DEIO</name>